<sequence>MSRYFPIVITFDVTVISTTTLAKFDCSPFELQSLRFYVINNHLS</sequence>
<dbReference type="EMBL" id="CP000046">
    <property type="protein sequence ID" value="AAW38786.1"/>
    <property type="molecule type" value="Genomic_DNA"/>
</dbReference>
<name>A0A0H2WZX5_STAAC</name>
<evidence type="ECO:0000313" key="2">
    <source>
        <dbReference type="Proteomes" id="UP000000530"/>
    </source>
</evidence>
<accession>A0A0H2WZX5</accession>
<reference evidence="1 2" key="1">
    <citation type="journal article" date="2005" name="J. Bacteriol.">
        <title>Insights on evolution of virulence and resistance from the complete genome analysis of an early methicillin-resistant Staphylococcus aureus strain and a biofilm-producing methicillin-resistant Staphylococcus epidermidis strain.</title>
        <authorList>
            <person name="Gill S.R."/>
            <person name="Fouts D.E."/>
            <person name="Archer G.L."/>
            <person name="Mongodin E.F."/>
            <person name="Deboy R.T."/>
            <person name="Ravel J."/>
            <person name="Paulsen I.T."/>
            <person name="Kolonay J.F."/>
            <person name="Brinkac L."/>
            <person name="Beanan M."/>
            <person name="Dodson R.J."/>
            <person name="Daugherty S.C."/>
            <person name="Madupu R."/>
            <person name="Angiuoli S.V."/>
            <person name="Durkin A.S."/>
            <person name="Haft D.H."/>
            <person name="Vamathevan J."/>
            <person name="Khouri H."/>
            <person name="Utterback T."/>
            <person name="Lee C."/>
            <person name="Dimitrov G."/>
            <person name="Jiang L."/>
            <person name="Qin H."/>
            <person name="Weidman J."/>
            <person name="Tran K."/>
            <person name="Kang K."/>
            <person name="Hance I.R."/>
            <person name="Nelson K.E."/>
            <person name="Fraser C.M."/>
        </authorList>
    </citation>
    <scope>NUCLEOTIDE SEQUENCE [LARGE SCALE GENOMIC DNA]</scope>
    <source>
        <strain evidence="1 2">COL</strain>
    </source>
</reference>
<proteinExistence type="predicted"/>
<dbReference type="HOGENOM" id="CLU_3222283_0_0_9"/>
<dbReference type="AlphaFoldDB" id="A0A0H2WZX5"/>
<evidence type="ECO:0000313" key="1">
    <source>
        <dbReference type="EMBL" id="AAW38786.1"/>
    </source>
</evidence>
<dbReference type="KEGG" id="sac:SACOL0231"/>
<protein>
    <submittedName>
        <fullName evidence="1">Uncharacterized protein</fullName>
    </submittedName>
</protein>
<dbReference type="Proteomes" id="UP000000530">
    <property type="component" value="Chromosome"/>
</dbReference>
<gene>
    <name evidence="1" type="ordered locus">SACOL0231</name>
</gene>
<organism evidence="1 2">
    <name type="scientific">Staphylococcus aureus (strain COL)</name>
    <dbReference type="NCBI Taxonomy" id="93062"/>
    <lineage>
        <taxon>Bacteria</taxon>
        <taxon>Bacillati</taxon>
        <taxon>Bacillota</taxon>
        <taxon>Bacilli</taxon>
        <taxon>Bacillales</taxon>
        <taxon>Staphylococcaceae</taxon>
        <taxon>Staphylococcus</taxon>
    </lineage>
</organism>